<evidence type="ECO:0000313" key="3">
    <source>
        <dbReference type="EMBL" id="VDI26201.1"/>
    </source>
</evidence>
<evidence type="ECO:0000256" key="2">
    <source>
        <dbReference type="SAM" id="Phobius"/>
    </source>
</evidence>
<feature type="compositionally biased region" description="Basic and acidic residues" evidence="1">
    <location>
        <begin position="206"/>
        <end position="215"/>
    </location>
</feature>
<feature type="transmembrane region" description="Helical" evidence="2">
    <location>
        <begin position="227"/>
        <end position="248"/>
    </location>
</feature>
<proteinExistence type="predicted"/>
<feature type="transmembrane region" description="Helical" evidence="2">
    <location>
        <begin position="346"/>
        <end position="367"/>
    </location>
</feature>
<name>A0A8B6DWH4_MYTGA</name>
<comment type="caution">
    <text evidence="3">The sequence shown here is derived from an EMBL/GenBank/DDBJ whole genome shotgun (WGS) entry which is preliminary data.</text>
</comment>
<reference evidence="3" key="1">
    <citation type="submission" date="2018-11" db="EMBL/GenBank/DDBJ databases">
        <authorList>
            <person name="Alioto T."/>
            <person name="Alioto T."/>
        </authorList>
    </citation>
    <scope>NUCLEOTIDE SEQUENCE</scope>
</reference>
<feature type="region of interest" description="Disordered" evidence="1">
    <location>
        <begin position="199"/>
        <end position="225"/>
    </location>
</feature>
<dbReference type="EMBL" id="UYJE01004222">
    <property type="protein sequence ID" value="VDI26201.1"/>
    <property type="molecule type" value="Genomic_DNA"/>
</dbReference>
<dbReference type="Proteomes" id="UP000596742">
    <property type="component" value="Unassembled WGS sequence"/>
</dbReference>
<keyword evidence="2" id="KW-0472">Membrane</keyword>
<feature type="transmembrane region" description="Helical" evidence="2">
    <location>
        <begin position="379"/>
        <end position="397"/>
    </location>
</feature>
<feature type="compositionally biased region" description="Basic and acidic residues" evidence="1">
    <location>
        <begin position="1"/>
        <end position="12"/>
    </location>
</feature>
<keyword evidence="2" id="KW-1133">Transmembrane helix</keyword>
<dbReference type="OrthoDB" id="6161131at2759"/>
<gene>
    <name evidence="3" type="ORF">MGAL_10B073000</name>
</gene>
<feature type="region of interest" description="Disordered" evidence="1">
    <location>
        <begin position="1"/>
        <end position="35"/>
    </location>
</feature>
<evidence type="ECO:0000256" key="1">
    <source>
        <dbReference type="SAM" id="MobiDB-lite"/>
    </source>
</evidence>
<sequence>MYREEFTRRWNEENGQGSLDDRSPYQYGRNENSWRDHRTEQYNGRPLGNNYLANGIPLPVQSESGLHGPAVRRTNPLYSDNEETRFMGPDYDRRSIAATENLGQDNHGYSAYNGRRYERRPYDQRSAVVESRSGPGMQIYRGRGVLSEPGTRQSSNWEIPRAVENGSIDDIYRSSRQPRSVANSVVDYGNVPSWHSHRSLEPVYTEPHKSRRGSDESMNNSKKKTEMSTGTFVTIRILVIFFVIWDLVNDWLLASSGPIQFLGTSGDADHQKCVPNIKVVNKTFKLNISAIDTSMCGNTNDVWTLAAVFSLLGSLLSILQVINIVMEIIKKRKPNFFQILQGHSEICFVLFFEELPQNILFTIYFFMCDCDQLKPHVHLYALLASISACIAMTLRFVTSFDTIGGEDGCFNMCWRCCCCRNKNYFCKIQPKECCCMCDMPCPLCCCTLGCKMCRYTPKTWCASLLKAFSCDCSCCKEENDSYGIRLMNNFSILILWLCMAFQIVIFYSMVSFESTTPTKSPN</sequence>
<accession>A0A8B6DWH4</accession>
<feature type="transmembrane region" description="Helical" evidence="2">
    <location>
        <begin position="302"/>
        <end position="325"/>
    </location>
</feature>
<evidence type="ECO:0000313" key="4">
    <source>
        <dbReference type="Proteomes" id="UP000596742"/>
    </source>
</evidence>
<organism evidence="3 4">
    <name type="scientific">Mytilus galloprovincialis</name>
    <name type="common">Mediterranean mussel</name>
    <dbReference type="NCBI Taxonomy" id="29158"/>
    <lineage>
        <taxon>Eukaryota</taxon>
        <taxon>Metazoa</taxon>
        <taxon>Spiralia</taxon>
        <taxon>Lophotrochozoa</taxon>
        <taxon>Mollusca</taxon>
        <taxon>Bivalvia</taxon>
        <taxon>Autobranchia</taxon>
        <taxon>Pteriomorphia</taxon>
        <taxon>Mytilida</taxon>
        <taxon>Mytiloidea</taxon>
        <taxon>Mytilidae</taxon>
        <taxon>Mytilinae</taxon>
        <taxon>Mytilus</taxon>
    </lineage>
</organism>
<keyword evidence="4" id="KW-1185">Reference proteome</keyword>
<dbReference type="AlphaFoldDB" id="A0A8B6DWH4"/>
<protein>
    <submittedName>
        <fullName evidence="3">Uncharacterized protein</fullName>
    </submittedName>
</protein>
<keyword evidence="2" id="KW-0812">Transmembrane</keyword>
<feature type="transmembrane region" description="Helical" evidence="2">
    <location>
        <begin position="490"/>
        <end position="510"/>
    </location>
</feature>